<dbReference type="RefSeq" id="WP_055661815.1">
    <property type="nucleotide sequence ID" value="NZ_CYPR01000002.1"/>
</dbReference>
<organism evidence="9 10">
    <name type="scientific">Jannaschia seosinensis</name>
    <dbReference type="NCBI Taxonomy" id="313367"/>
    <lineage>
        <taxon>Bacteria</taxon>
        <taxon>Pseudomonadati</taxon>
        <taxon>Pseudomonadota</taxon>
        <taxon>Alphaproteobacteria</taxon>
        <taxon>Rhodobacterales</taxon>
        <taxon>Roseobacteraceae</taxon>
        <taxon>Jannaschia</taxon>
    </lineage>
</organism>
<keyword evidence="2" id="KW-1003">Cell membrane</keyword>
<feature type="transmembrane region" description="Helical" evidence="7">
    <location>
        <begin position="147"/>
        <end position="165"/>
    </location>
</feature>
<dbReference type="InterPro" id="IPR018076">
    <property type="entry name" value="T2SS_GspF_dom"/>
</dbReference>
<evidence type="ECO:0000256" key="3">
    <source>
        <dbReference type="ARBA" id="ARBA00022692"/>
    </source>
</evidence>
<gene>
    <name evidence="9" type="ORF">JSE7799_00055</name>
</gene>
<keyword evidence="10" id="KW-1185">Reference proteome</keyword>
<evidence type="ECO:0000313" key="9">
    <source>
        <dbReference type="EMBL" id="CUH08330.1"/>
    </source>
</evidence>
<dbReference type="GO" id="GO:0005886">
    <property type="term" value="C:plasma membrane"/>
    <property type="evidence" value="ECO:0007669"/>
    <property type="project" value="UniProtKB-SubCell"/>
</dbReference>
<evidence type="ECO:0000259" key="8">
    <source>
        <dbReference type="Pfam" id="PF00482"/>
    </source>
</evidence>
<evidence type="ECO:0000256" key="4">
    <source>
        <dbReference type="ARBA" id="ARBA00022989"/>
    </source>
</evidence>
<evidence type="ECO:0000256" key="5">
    <source>
        <dbReference type="ARBA" id="ARBA00023136"/>
    </source>
</evidence>
<evidence type="ECO:0000256" key="1">
    <source>
        <dbReference type="ARBA" id="ARBA00004651"/>
    </source>
</evidence>
<evidence type="ECO:0000256" key="2">
    <source>
        <dbReference type="ARBA" id="ARBA00022475"/>
    </source>
</evidence>
<keyword evidence="5 7" id="KW-0472">Membrane</keyword>
<keyword evidence="4 7" id="KW-1133">Transmembrane helix</keyword>
<proteinExistence type="predicted"/>
<feature type="transmembrane region" description="Helical" evidence="7">
    <location>
        <begin position="114"/>
        <end position="135"/>
    </location>
</feature>
<accession>A0A0M7B7P0</accession>
<protein>
    <submittedName>
        <fullName evidence="9">Flp pilus assembly protein TadB</fullName>
    </submittedName>
</protein>
<evidence type="ECO:0000313" key="10">
    <source>
        <dbReference type="Proteomes" id="UP000049455"/>
    </source>
</evidence>
<evidence type="ECO:0000256" key="6">
    <source>
        <dbReference type="SAM" id="MobiDB-lite"/>
    </source>
</evidence>
<dbReference type="AlphaFoldDB" id="A0A0M7B7P0"/>
<dbReference type="PANTHER" id="PTHR35007:SF2">
    <property type="entry name" value="PILUS ASSEMBLE PROTEIN"/>
    <property type="match status" value="1"/>
</dbReference>
<feature type="compositionally biased region" description="Basic and acidic residues" evidence="6">
    <location>
        <begin position="49"/>
        <end position="60"/>
    </location>
</feature>
<sequence>MLTPDFLISTIAALTGPDGMIYAAGLAGVLLVVIALPFVTHKRAEPMDRIKRERKGERPALEAADTSLSRHGQRNEHLAKYAQYLDPQNEEEMSRTRTMLMRAGYPHKDAVRKLTAAQFLLGLGLLAAGTVYALFVTGENTPAFQKVLMAILPGCVGYYAPRYWLQKRVAKRQSEIQDGFPDALDLLLVCVEAGQSLDQSIIRVASEIEPSYPALSGEFFTVAQEVKAGKDKPDVLRSMADRCDIKDITSFVTVLIQSANFGTSIAEALRVYAAEMRDKRVMRAEEKANVLPTKLTVGTMMFCVPPLLIILIGPSLHGIAESLSGNAGF</sequence>
<reference evidence="9 10" key="1">
    <citation type="submission" date="2015-09" db="EMBL/GenBank/DDBJ databases">
        <authorList>
            <person name="Jackson K.R."/>
            <person name="Lunt B.L."/>
            <person name="Fisher J.N.B."/>
            <person name="Gardner A.V."/>
            <person name="Bailey M.E."/>
            <person name="Deus L.M."/>
            <person name="Earl A.S."/>
            <person name="Gibby P.D."/>
            <person name="Hartmann K.A."/>
            <person name="Liu J.E."/>
            <person name="Manci A.M."/>
            <person name="Nielsen D.A."/>
            <person name="Solomon M.B."/>
            <person name="Breakwell D.P."/>
            <person name="Burnett S.H."/>
            <person name="Grose J.H."/>
        </authorList>
    </citation>
    <scope>NUCLEOTIDE SEQUENCE [LARGE SCALE GENOMIC DNA]</scope>
    <source>
        <strain evidence="9 10">CECT 7799</strain>
    </source>
</reference>
<evidence type="ECO:0000256" key="7">
    <source>
        <dbReference type="SAM" id="Phobius"/>
    </source>
</evidence>
<feature type="region of interest" description="Disordered" evidence="6">
    <location>
        <begin position="49"/>
        <end position="73"/>
    </location>
</feature>
<dbReference type="OrthoDB" id="9810662at2"/>
<keyword evidence="3 7" id="KW-0812">Transmembrane</keyword>
<comment type="subcellular location">
    <subcellularLocation>
        <location evidence="1">Cell membrane</location>
        <topology evidence="1">Multi-pass membrane protein</topology>
    </subcellularLocation>
</comment>
<dbReference type="STRING" id="313367.JSE7799_00055"/>
<feature type="transmembrane region" description="Helical" evidence="7">
    <location>
        <begin position="20"/>
        <end position="39"/>
    </location>
</feature>
<feature type="domain" description="Type II secretion system protein GspF" evidence="8">
    <location>
        <begin position="184"/>
        <end position="312"/>
    </location>
</feature>
<name>A0A0M7B7P0_9RHOB</name>
<dbReference type="EMBL" id="CYPR01000002">
    <property type="protein sequence ID" value="CUH08330.1"/>
    <property type="molecule type" value="Genomic_DNA"/>
</dbReference>
<dbReference type="Pfam" id="PF00482">
    <property type="entry name" value="T2SSF"/>
    <property type="match status" value="1"/>
</dbReference>
<dbReference type="Proteomes" id="UP000049455">
    <property type="component" value="Unassembled WGS sequence"/>
</dbReference>
<dbReference type="PANTHER" id="PTHR35007">
    <property type="entry name" value="INTEGRAL MEMBRANE PROTEIN-RELATED"/>
    <property type="match status" value="1"/>
</dbReference>